<feature type="region of interest" description="Disordered" evidence="1">
    <location>
        <begin position="141"/>
        <end position="189"/>
    </location>
</feature>
<comment type="caution">
    <text evidence="2">The sequence shown here is derived from an EMBL/GenBank/DDBJ whole genome shotgun (WGS) entry which is preliminary data.</text>
</comment>
<name>A0A835ES25_9POAL</name>
<evidence type="ECO:0000256" key="1">
    <source>
        <dbReference type="SAM" id="MobiDB-lite"/>
    </source>
</evidence>
<protein>
    <submittedName>
        <fullName evidence="2">Uncharacterized protein</fullName>
    </submittedName>
</protein>
<reference evidence="2" key="1">
    <citation type="submission" date="2020-07" db="EMBL/GenBank/DDBJ databases">
        <title>Genome sequence and genetic diversity analysis of an under-domesticated orphan crop, white fonio (Digitaria exilis).</title>
        <authorList>
            <person name="Bennetzen J.L."/>
            <person name="Chen S."/>
            <person name="Ma X."/>
            <person name="Wang X."/>
            <person name="Yssel A.E.J."/>
            <person name="Chaluvadi S.R."/>
            <person name="Johnson M."/>
            <person name="Gangashetty P."/>
            <person name="Hamidou F."/>
            <person name="Sanogo M.D."/>
            <person name="Zwaenepoel A."/>
            <person name="Wallace J."/>
            <person name="Van De Peer Y."/>
            <person name="Van Deynze A."/>
        </authorList>
    </citation>
    <scope>NUCLEOTIDE SEQUENCE</scope>
    <source>
        <tissue evidence="2">Leaves</tissue>
    </source>
</reference>
<feature type="compositionally biased region" description="Basic and acidic residues" evidence="1">
    <location>
        <begin position="169"/>
        <end position="180"/>
    </location>
</feature>
<feature type="region of interest" description="Disordered" evidence="1">
    <location>
        <begin position="1"/>
        <end position="22"/>
    </location>
</feature>
<accession>A0A835ES25</accession>
<dbReference type="Proteomes" id="UP000636709">
    <property type="component" value="Unassembled WGS sequence"/>
</dbReference>
<dbReference type="AlphaFoldDB" id="A0A835ES25"/>
<proteinExistence type="predicted"/>
<organism evidence="2 3">
    <name type="scientific">Digitaria exilis</name>
    <dbReference type="NCBI Taxonomy" id="1010633"/>
    <lineage>
        <taxon>Eukaryota</taxon>
        <taxon>Viridiplantae</taxon>
        <taxon>Streptophyta</taxon>
        <taxon>Embryophyta</taxon>
        <taxon>Tracheophyta</taxon>
        <taxon>Spermatophyta</taxon>
        <taxon>Magnoliopsida</taxon>
        <taxon>Liliopsida</taxon>
        <taxon>Poales</taxon>
        <taxon>Poaceae</taxon>
        <taxon>PACMAD clade</taxon>
        <taxon>Panicoideae</taxon>
        <taxon>Panicodae</taxon>
        <taxon>Paniceae</taxon>
        <taxon>Anthephorinae</taxon>
        <taxon>Digitaria</taxon>
    </lineage>
</organism>
<dbReference type="EMBL" id="JACEFO010001753">
    <property type="protein sequence ID" value="KAF8711269.1"/>
    <property type="molecule type" value="Genomic_DNA"/>
</dbReference>
<dbReference type="OrthoDB" id="692433at2759"/>
<gene>
    <name evidence="2" type="ORF">HU200_029290</name>
</gene>
<sequence>MDSSSTESYLISDYEMNESPPPAVVDADEEEIMSALQNTMNIPDPKMKGTEIVDAVPLRVVPYRGKEPIAFDKVKHDLLRNQSVPAKALSVRDRKEEVEIPLSLKSLKAYKEGDWKAFIDTRVNGDRKDWVDQRRRAGPVLGITDLPSPRVAATRQEKKLVNASAHGTGKRDRGEGERPGDGANRISPLLICGEELEPFRSWERSRE</sequence>
<keyword evidence="3" id="KW-1185">Reference proteome</keyword>
<evidence type="ECO:0000313" key="3">
    <source>
        <dbReference type="Proteomes" id="UP000636709"/>
    </source>
</evidence>
<evidence type="ECO:0000313" key="2">
    <source>
        <dbReference type="EMBL" id="KAF8711269.1"/>
    </source>
</evidence>